<geneLocation type="mitochondrion" evidence="1"/>
<dbReference type="EMBL" id="MT843578">
    <property type="protein sequence ID" value="QPL15646.1"/>
    <property type="molecule type" value="Genomic_DNA"/>
</dbReference>
<dbReference type="RefSeq" id="YP_010049311.1">
    <property type="nucleotide sequence ID" value="NC_054363.1"/>
</dbReference>
<reference evidence="1" key="1">
    <citation type="journal article" date="2021" name="Genome Biol.">
        <title>Evolutionary history of mitochondrial genomes in Discoba, including the extreme halophile Pleurostomum flabellatum (Heterolobosea).</title>
        <authorList>
            <person name="Ettahi K."/>
            <person name="Lhee D.H."/>
            <person name="Sung J.Y."/>
            <person name="Simpson A.G.B."/>
            <person name="Park J.S."/>
            <person name="Yoon H.S."/>
        </authorList>
    </citation>
    <scope>NUCLEOTIDE SEQUENCE</scope>
</reference>
<protein>
    <submittedName>
        <fullName evidence="1">Uncharacterized protein</fullName>
    </submittedName>
</protein>
<proteinExistence type="predicted"/>
<organism evidence="1">
    <name type="scientific">Pleurostomum flabellatum</name>
    <dbReference type="NCBI Taxonomy" id="405751"/>
    <lineage>
        <taxon>Eukaryota</taxon>
        <taxon>Discoba</taxon>
        <taxon>Heterolobosea</taxon>
        <taxon>Tulamoebidae</taxon>
        <taxon>Pleurostomum</taxon>
    </lineage>
</organism>
<dbReference type="AlphaFoldDB" id="A0A7T0M435"/>
<gene>
    <name evidence="1" type="primary">orf124</name>
</gene>
<accession>A0A7T0M435</accession>
<sequence length="33" mass="3936">MKGKKSYLLILNIGCMTESKKYRERKVKRCSDK</sequence>
<dbReference type="GeneID" id="63660937"/>
<name>A0A7T0M435_9EUKA</name>
<keyword evidence="1" id="KW-0496">Mitochondrion</keyword>
<evidence type="ECO:0000313" key="1">
    <source>
        <dbReference type="EMBL" id="QPL15646.1"/>
    </source>
</evidence>